<feature type="compositionally biased region" description="Basic and acidic residues" evidence="1">
    <location>
        <begin position="265"/>
        <end position="276"/>
    </location>
</feature>
<dbReference type="Proteomes" id="UP000182829">
    <property type="component" value="Unassembled WGS sequence"/>
</dbReference>
<organism evidence="2 3">
    <name type="scientific">Natronobacterium gregoryi</name>
    <dbReference type="NCBI Taxonomy" id="44930"/>
    <lineage>
        <taxon>Archaea</taxon>
        <taxon>Methanobacteriati</taxon>
        <taxon>Methanobacteriota</taxon>
        <taxon>Stenosarchaea group</taxon>
        <taxon>Halobacteria</taxon>
        <taxon>Halobacteriales</taxon>
        <taxon>Natrialbaceae</taxon>
        <taxon>Natronobacterium</taxon>
    </lineage>
</organism>
<evidence type="ECO:0000313" key="2">
    <source>
        <dbReference type="EMBL" id="SFI88385.1"/>
    </source>
</evidence>
<proteinExistence type="predicted"/>
<dbReference type="AlphaFoldDB" id="A0A1I3LV49"/>
<sequence>MTESRTDALDCRSYLARSQAVVDTSPPATRRATRRWLVEPLLEVLGWAVGDDCVTDYAIADTTLEYVASIEGVPSVFVAVESADESLVSSRANAVRDAMASTGVDRGMYTNGREYLLFAGSERAAIAQLAFHRSELAEYESTLAHYSRPVVAKRLERADRSFVGRQLAVERTALVDAISNELSAVVDADETHAATFDSATDQFVAELISTLSSDAAGPTLTFEDANTTRENDGDSDPATRCTPVADDADESAADRVDDSDGDADERERIDDATGERDGEDGEYVVRFFNDRGSIGAIGHSSSSQALLATAEYLFERGLSGVNLPWGPGDDGKTVLNDEPTRADGTSMDAPRALSNGCYLETAGDVPTRARRAKALAARAGLRAMLTGDWGDETA</sequence>
<gene>
    <name evidence="2" type="ORF">SAMN05443661_10860</name>
</gene>
<evidence type="ECO:0000313" key="3">
    <source>
        <dbReference type="Proteomes" id="UP000182829"/>
    </source>
</evidence>
<dbReference type="RefSeq" id="WP_005576335.1">
    <property type="nucleotide sequence ID" value="NZ_FORO01000008.1"/>
</dbReference>
<dbReference type="OrthoDB" id="330911at2157"/>
<reference evidence="2 3" key="1">
    <citation type="submission" date="2016-10" db="EMBL/GenBank/DDBJ databases">
        <authorList>
            <person name="de Groot N.N."/>
        </authorList>
    </citation>
    <scope>NUCLEOTIDE SEQUENCE [LARGE SCALE GENOMIC DNA]</scope>
    <source>
        <strain evidence="2 3">SP2</strain>
    </source>
</reference>
<evidence type="ECO:0000256" key="1">
    <source>
        <dbReference type="SAM" id="MobiDB-lite"/>
    </source>
</evidence>
<feature type="region of interest" description="Disordered" evidence="1">
    <location>
        <begin position="218"/>
        <end position="281"/>
    </location>
</feature>
<protein>
    <submittedName>
        <fullName evidence="2">Uncharacterized protein</fullName>
    </submittedName>
</protein>
<accession>A0A1I3LV49</accession>
<dbReference type="EMBL" id="FORO01000008">
    <property type="protein sequence ID" value="SFI88385.1"/>
    <property type="molecule type" value="Genomic_DNA"/>
</dbReference>
<dbReference type="OMA" id="IEHESIP"/>
<name>A0A1I3LV49_9EURY</name>
<dbReference type="GeneID" id="14207674"/>